<name>A0A090AHW4_9GAMM</name>
<sequence length="149" mass="16705">MRIITVIILLVAMMSASAAENFLPPVPPKPLPFLQVTYGQSFWLAVGQSAIVKDTNFKLKFDGVSLDYCPPKTKTCRKDIIDIMLTFFQEKERYPVIFSIPDSQTITINGVVDITLLNFGIDSRTEFLPTNCPYPCYLAELAITPHTGR</sequence>
<dbReference type="EMBL" id="AP014633">
    <property type="protein sequence ID" value="BAP56909.1"/>
    <property type="molecule type" value="Genomic_DNA"/>
</dbReference>
<dbReference type="AlphaFoldDB" id="A0A090AHW4"/>
<evidence type="ECO:0000256" key="1">
    <source>
        <dbReference type="SAM" id="SignalP"/>
    </source>
</evidence>
<reference evidence="2 3" key="1">
    <citation type="journal article" date="2014" name="ISME J.">
        <title>Ecophysiology of Thioploca ingrica as revealed by the complete genome sequence supplemented with proteomic evidence.</title>
        <authorList>
            <person name="Kojima H."/>
            <person name="Ogura Y."/>
            <person name="Yamamoto N."/>
            <person name="Togashi T."/>
            <person name="Mori H."/>
            <person name="Watanabe T."/>
            <person name="Nemoto F."/>
            <person name="Kurokawa K."/>
            <person name="Hayashi T."/>
            <person name="Fukui M."/>
        </authorList>
    </citation>
    <scope>NUCLEOTIDE SEQUENCE [LARGE SCALE GENOMIC DNA]</scope>
</reference>
<keyword evidence="1" id="KW-0732">Signal</keyword>
<feature type="signal peptide" evidence="1">
    <location>
        <begin position="1"/>
        <end position="18"/>
    </location>
</feature>
<accession>A0A090AHW4</accession>
<evidence type="ECO:0000313" key="2">
    <source>
        <dbReference type="EMBL" id="BAP56909.1"/>
    </source>
</evidence>
<feature type="chain" id="PRO_5001852826" description="Secreted protein" evidence="1">
    <location>
        <begin position="19"/>
        <end position="149"/>
    </location>
</feature>
<dbReference type="Proteomes" id="UP000031623">
    <property type="component" value="Chromosome"/>
</dbReference>
<keyword evidence="3" id="KW-1185">Reference proteome</keyword>
<organism evidence="2 3">
    <name type="scientific">Thioploca ingrica</name>
    <dbReference type="NCBI Taxonomy" id="40754"/>
    <lineage>
        <taxon>Bacteria</taxon>
        <taxon>Pseudomonadati</taxon>
        <taxon>Pseudomonadota</taxon>
        <taxon>Gammaproteobacteria</taxon>
        <taxon>Thiotrichales</taxon>
        <taxon>Thiotrichaceae</taxon>
        <taxon>Thioploca</taxon>
    </lineage>
</organism>
<dbReference type="HOGENOM" id="CLU_1748828_0_0_6"/>
<gene>
    <name evidence="2" type="ORF">THII_2612</name>
</gene>
<evidence type="ECO:0000313" key="3">
    <source>
        <dbReference type="Proteomes" id="UP000031623"/>
    </source>
</evidence>
<proteinExistence type="predicted"/>
<dbReference type="KEGG" id="tig:THII_2612"/>
<evidence type="ECO:0008006" key="4">
    <source>
        <dbReference type="Google" id="ProtNLM"/>
    </source>
</evidence>
<protein>
    <recommendedName>
        <fullName evidence="4">Secreted protein</fullName>
    </recommendedName>
</protein>